<proteinExistence type="predicted"/>
<protein>
    <submittedName>
        <fullName evidence="2">Uncharacterized protein</fullName>
    </submittedName>
</protein>
<gene>
    <name evidence="2" type="ORF">SLEP1_g4472</name>
</gene>
<sequence length="64" mass="7004">MIIKVRPQVKKAKTDQVSAEEPSVTARTPEVDAGKTTDPAENPNGDTKPYSMETPNVETNKHPK</sequence>
<dbReference type="AlphaFoldDB" id="A0AAV5HPA2"/>
<dbReference type="Proteomes" id="UP001054252">
    <property type="component" value="Unassembled WGS sequence"/>
</dbReference>
<dbReference type="EMBL" id="BPVZ01000004">
    <property type="protein sequence ID" value="GKU90483.1"/>
    <property type="molecule type" value="Genomic_DNA"/>
</dbReference>
<feature type="region of interest" description="Disordered" evidence="1">
    <location>
        <begin position="1"/>
        <end position="64"/>
    </location>
</feature>
<name>A0AAV5HPA2_9ROSI</name>
<keyword evidence="3" id="KW-1185">Reference proteome</keyword>
<organism evidence="2 3">
    <name type="scientific">Rubroshorea leprosula</name>
    <dbReference type="NCBI Taxonomy" id="152421"/>
    <lineage>
        <taxon>Eukaryota</taxon>
        <taxon>Viridiplantae</taxon>
        <taxon>Streptophyta</taxon>
        <taxon>Embryophyta</taxon>
        <taxon>Tracheophyta</taxon>
        <taxon>Spermatophyta</taxon>
        <taxon>Magnoliopsida</taxon>
        <taxon>eudicotyledons</taxon>
        <taxon>Gunneridae</taxon>
        <taxon>Pentapetalae</taxon>
        <taxon>rosids</taxon>
        <taxon>malvids</taxon>
        <taxon>Malvales</taxon>
        <taxon>Dipterocarpaceae</taxon>
        <taxon>Rubroshorea</taxon>
    </lineage>
</organism>
<reference evidence="2 3" key="1">
    <citation type="journal article" date="2021" name="Commun. Biol.">
        <title>The genome of Shorea leprosula (Dipterocarpaceae) highlights the ecological relevance of drought in aseasonal tropical rainforests.</title>
        <authorList>
            <person name="Ng K.K.S."/>
            <person name="Kobayashi M.J."/>
            <person name="Fawcett J.A."/>
            <person name="Hatakeyama M."/>
            <person name="Paape T."/>
            <person name="Ng C.H."/>
            <person name="Ang C.C."/>
            <person name="Tnah L.H."/>
            <person name="Lee C.T."/>
            <person name="Nishiyama T."/>
            <person name="Sese J."/>
            <person name="O'Brien M.J."/>
            <person name="Copetti D."/>
            <person name="Mohd Noor M.I."/>
            <person name="Ong R.C."/>
            <person name="Putra M."/>
            <person name="Sireger I.Z."/>
            <person name="Indrioko S."/>
            <person name="Kosugi Y."/>
            <person name="Izuno A."/>
            <person name="Isagi Y."/>
            <person name="Lee S.L."/>
            <person name="Shimizu K.K."/>
        </authorList>
    </citation>
    <scope>NUCLEOTIDE SEQUENCE [LARGE SCALE GENOMIC DNA]</scope>
    <source>
        <strain evidence="2">214</strain>
    </source>
</reference>
<evidence type="ECO:0000313" key="2">
    <source>
        <dbReference type="EMBL" id="GKU90483.1"/>
    </source>
</evidence>
<evidence type="ECO:0000256" key="1">
    <source>
        <dbReference type="SAM" id="MobiDB-lite"/>
    </source>
</evidence>
<accession>A0AAV5HPA2</accession>
<evidence type="ECO:0000313" key="3">
    <source>
        <dbReference type="Proteomes" id="UP001054252"/>
    </source>
</evidence>
<comment type="caution">
    <text evidence="2">The sequence shown here is derived from an EMBL/GenBank/DDBJ whole genome shotgun (WGS) entry which is preliminary data.</text>
</comment>